<dbReference type="InterPro" id="IPR041492">
    <property type="entry name" value="HAD_2"/>
</dbReference>
<dbReference type="SUPFAM" id="SSF56784">
    <property type="entry name" value="HAD-like"/>
    <property type="match status" value="1"/>
</dbReference>
<sequence length="248" mass="28146">MLRNVLVTFDIDGTLLLADKGRNIQINSIMYAYTKFFGKPLQIDKSNPMNLFQFMYHGITDSSAFQSMFVKKDFPFHKKDIEKILDYYDEFYTKQNLGHVIEFPGVRNCIQKLRGMKGVYVAIASGSTEKTAVYKMKHANNICDEIKPFCGGFGDKNTLREYCILTAKKLTEKRINSKIDEVVHIGDTPGDVMSAIFAHATPISVETGDYKKPNFPNFATVIPNMDEGLDIILKTVKSLQHQKGKYSI</sequence>
<organism evidence="1 2">
    <name type="scientific">Tritrichomonas musculus</name>
    <dbReference type="NCBI Taxonomy" id="1915356"/>
    <lineage>
        <taxon>Eukaryota</taxon>
        <taxon>Metamonada</taxon>
        <taxon>Parabasalia</taxon>
        <taxon>Tritrichomonadida</taxon>
        <taxon>Tritrichomonadidae</taxon>
        <taxon>Tritrichomonas</taxon>
    </lineage>
</organism>
<dbReference type="InterPro" id="IPR050155">
    <property type="entry name" value="HAD-like_hydrolase_sf"/>
</dbReference>
<keyword evidence="2" id="KW-1185">Reference proteome</keyword>
<evidence type="ECO:0008006" key="3">
    <source>
        <dbReference type="Google" id="ProtNLM"/>
    </source>
</evidence>
<dbReference type="Gene3D" id="3.40.50.1000">
    <property type="entry name" value="HAD superfamily/HAD-like"/>
    <property type="match status" value="1"/>
</dbReference>
<name>A0ABR2H6J2_9EUKA</name>
<dbReference type="Gene3D" id="1.10.150.240">
    <property type="entry name" value="Putative phosphatase, domain 2"/>
    <property type="match status" value="1"/>
</dbReference>
<dbReference type="InterPro" id="IPR023214">
    <property type="entry name" value="HAD_sf"/>
</dbReference>
<dbReference type="Proteomes" id="UP001470230">
    <property type="component" value="Unassembled WGS sequence"/>
</dbReference>
<dbReference type="PANTHER" id="PTHR43434">
    <property type="entry name" value="PHOSPHOGLYCOLATE PHOSPHATASE"/>
    <property type="match status" value="1"/>
</dbReference>
<evidence type="ECO:0000313" key="1">
    <source>
        <dbReference type="EMBL" id="KAK8841844.1"/>
    </source>
</evidence>
<comment type="caution">
    <text evidence="1">The sequence shown here is derived from an EMBL/GenBank/DDBJ whole genome shotgun (WGS) entry which is preliminary data.</text>
</comment>
<dbReference type="InterPro" id="IPR023198">
    <property type="entry name" value="PGP-like_dom2"/>
</dbReference>
<evidence type="ECO:0000313" key="2">
    <source>
        <dbReference type="Proteomes" id="UP001470230"/>
    </source>
</evidence>
<dbReference type="Pfam" id="PF13419">
    <property type="entry name" value="HAD_2"/>
    <property type="match status" value="1"/>
</dbReference>
<reference evidence="1 2" key="1">
    <citation type="submission" date="2024-04" db="EMBL/GenBank/DDBJ databases">
        <title>Tritrichomonas musculus Genome.</title>
        <authorList>
            <person name="Alves-Ferreira E."/>
            <person name="Grigg M."/>
            <person name="Lorenzi H."/>
            <person name="Galac M."/>
        </authorList>
    </citation>
    <scope>NUCLEOTIDE SEQUENCE [LARGE SCALE GENOMIC DNA]</scope>
    <source>
        <strain evidence="1 2">EAF2021</strain>
    </source>
</reference>
<dbReference type="EMBL" id="JAPFFF010000040">
    <property type="protein sequence ID" value="KAK8841844.1"/>
    <property type="molecule type" value="Genomic_DNA"/>
</dbReference>
<accession>A0ABR2H6J2</accession>
<protein>
    <recommendedName>
        <fullName evidence="3">Haloacid dehalogenase-like hydrolase family protein</fullName>
    </recommendedName>
</protein>
<proteinExistence type="predicted"/>
<gene>
    <name evidence="1" type="ORF">M9Y10_026796</name>
</gene>
<dbReference type="PANTHER" id="PTHR43434:SF1">
    <property type="entry name" value="PHOSPHOGLYCOLATE PHOSPHATASE"/>
    <property type="match status" value="1"/>
</dbReference>
<dbReference type="InterPro" id="IPR036412">
    <property type="entry name" value="HAD-like_sf"/>
</dbReference>